<dbReference type="PROSITE" id="PS01313">
    <property type="entry name" value="LIPB"/>
    <property type="match status" value="1"/>
</dbReference>
<dbReference type="AlphaFoldDB" id="A0A3P1T4Z9"/>
<keyword evidence="5" id="KW-0963">Cytoplasm</keyword>
<feature type="binding site" evidence="5 8">
    <location>
        <begin position="161"/>
        <end position="163"/>
    </location>
    <ligand>
        <name>substrate</name>
    </ligand>
</feature>
<feature type="site" description="Lowers pKa of active site Cys" evidence="5 9">
    <location>
        <position position="145"/>
    </location>
</feature>
<evidence type="ECO:0000256" key="5">
    <source>
        <dbReference type="HAMAP-Rule" id="MF_00013"/>
    </source>
</evidence>
<dbReference type="GO" id="GO:0005737">
    <property type="term" value="C:cytoplasm"/>
    <property type="evidence" value="ECO:0007669"/>
    <property type="project" value="UniProtKB-SubCell"/>
</dbReference>
<comment type="catalytic activity">
    <reaction evidence="5 6">
        <text>octanoyl-[ACP] + L-lysyl-[protein] = N(6)-octanoyl-L-lysyl-[protein] + holo-[ACP] + H(+)</text>
        <dbReference type="Rhea" id="RHEA:17665"/>
        <dbReference type="Rhea" id="RHEA-COMP:9636"/>
        <dbReference type="Rhea" id="RHEA-COMP:9685"/>
        <dbReference type="Rhea" id="RHEA-COMP:9752"/>
        <dbReference type="Rhea" id="RHEA-COMP:9928"/>
        <dbReference type="ChEBI" id="CHEBI:15378"/>
        <dbReference type="ChEBI" id="CHEBI:29969"/>
        <dbReference type="ChEBI" id="CHEBI:64479"/>
        <dbReference type="ChEBI" id="CHEBI:78463"/>
        <dbReference type="ChEBI" id="CHEBI:78809"/>
        <dbReference type="EC" id="2.3.1.181"/>
    </reaction>
</comment>
<reference evidence="11 12" key="1">
    <citation type="submission" date="2018-11" db="EMBL/GenBank/DDBJ databases">
        <title>Genomes From Bacteria Associated with the Canine Oral Cavity: a Test Case for Automated Genome-Based Taxonomic Assignment.</title>
        <authorList>
            <person name="Coil D.A."/>
            <person name="Jospin G."/>
            <person name="Darling A.E."/>
            <person name="Wallis C."/>
            <person name="Davis I.J."/>
            <person name="Harris S."/>
            <person name="Eisen J.A."/>
            <person name="Holcombe L.J."/>
            <person name="O'Flynn C."/>
        </authorList>
    </citation>
    <scope>NUCLEOTIDE SEQUENCE [LARGE SCALE GENOMIC DNA]</scope>
    <source>
        <strain evidence="11 12">OH887_COT-365</strain>
    </source>
</reference>
<evidence type="ECO:0000256" key="8">
    <source>
        <dbReference type="PIRSR" id="PIRSR016262-2"/>
    </source>
</evidence>
<comment type="similarity">
    <text evidence="5 6">Belongs to the LipB family.</text>
</comment>
<comment type="miscellaneous">
    <text evidence="5">In the reaction, the free carboxyl group of octanoic acid is attached via an amide linkage to the epsilon-amino group of a specific lysine residue of lipoyl domains of lipoate-dependent enzymes.</text>
</comment>
<dbReference type="SUPFAM" id="SSF55681">
    <property type="entry name" value="Class II aaRS and biotin synthetases"/>
    <property type="match status" value="1"/>
</dbReference>
<evidence type="ECO:0000256" key="9">
    <source>
        <dbReference type="PIRSR" id="PIRSR016262-3"/>
    </source>
</evidence>
<accession>A0A3P1T4Z9</accession>
<dbReference type="PROSITE" id="PS51733">
    <property type="entry name" value="BPL_LPL_CATALYTIC"/>
    <property type="match status" value="1"/>
</dbReference>
<dbReference type="HAMAP" id="MF_00013">
    <property type="entry name" value="LipB"/>
    <property type="match status" value="1"/>
</dbReference>
<dbReference type="PANTHER" id="PTHR10993:SF7">
    <property type="entry name" value="LIPOYLTRANSFERASE 2, MITOCHONDRIAL-RELATED"/>
    <property type="match status" value="1"/>
</dbReference>
<dbReference type="InterPro" id="IPR000544">
    <property type="entry name" value="Octanoyltransferase"/>
</dbReference>
<dbReference type="NCBIfam" id="NF010925">
    <property type="entry name" value="PRK14345.1"/>
    <property type="match status" value="1"/>
</dbReference>
<dbReference type="Gene3D" id="3.30.930.10">
    <property type="entry name" value="Bira Bifunctional Protein, Domain 2"/>
    <property type="match status" value="1"/>
</dbReference>
<dbReference type="NCBIfam" id="TIGR00214">
    <property type="entry name" value="lipB"/>
    <property type="match status" value="1"/>
</dbReference>
<feature type="binding site" evidence="5 8">
    <location>
        <begin position="148"/>
        <end position="150"/>
    </location>
    <ligand>
        <name>substrate</name>
    </ligand>
</feature>
<evidence type="ECO:0000256" key="2">
    <source>
        <dbReference type="ARBA" id="ARBA00022679"/>
    </source>
</evidence>
<feature type="binding site" evidence="5 8">
    <location>
        <begin position="76"/>
        <end position="83"/>
    </location>
    <ligand>
        <name>substrate</name>
    </ligand>
</feature>
<feature type="active site" description="Acyl-thioester intermediate" evidence="5 7">
    <location>
        <position position="179"/>
    </location>
</feature>
<dbReference type="InterPro" id="IPR004143">
    <property type="entry name" value="BPL_LPL_catalytic"/>
</dbReference>
<keyword evidence="3 5" id="KW-0012">Acyltransferase</keyword>
<evidence type="ECO:0000256" key="1">
    <source>
        <dbReference type="ARBA" id="ARBA00004821"/>
    </source>
</evidence>
<dbReference type="EMBL" id="RQZG01000019">
    <property type="protein sequence ID" value="RRD03493.1"/>
    <property type="molecule type" value="Genomic_DNA"/>
</dbReference>
<dbReference type="GO" id="GO:0033819">
    <property type="term" value="F:lipoyl(octanoyl) transferase activity"/>
    <property type="evidence" value="ECO:0007669"/>
    <property type="project" value="UniProtKB-EC"/>
</dbReference>
<evidence type="ECO:0000313" key="12">
    <source>
        <dbReference type="Proteomes" id="UP000280819"/>
    </source>
</evidence>
<dbReference type="InterPro" id="IPR020605">
    <property type="entry name" value="Octanoyltransferase_CS"/>
</dbReference>
<sequence length="225" mass="24503">MSRVLTFEHRGLGPQRFLSGYQEAWDHQREIHRAVAAGERGGHVILLEHEPVYTAGRATLPLERPFDGTPVVDVDRGGKITWHGPGQLTGYPILPLPEGVGVVEPVRRFEAAVIDYLAELGVPAHRIVGRTGVWLPAAPGRLERKICAIGIRVARRTTMHGFALNVLPNAGAFANIVPCGISDAGVTSLAEELPGDWDVAQVAHDLEPHLRVHLEDMLEEVVSGR</sequence>
<keyword evidence="2 5" id="KW-0808">Transferase</keyword>
<dbReference type="EC" id="2.3.1.181" evidence="5 6"/>
<proteinExistence type="inferred from homology"/>
<comment type="pathway">
    <text evidence="1 5 6">Protein modification; protein lipoylation via endogenous pathway; protein N(6)-(lipoyl)lysine from octanoyl-[acyl-carrier-protein]: step 1/2.</text>
</comment>
<evidence type="ECO:0000256" key="7">
    <source>
        <dbReference type="PIRSR" id="PIRSR016262-1"/>
    </source>
</evidence>
<dbReference type="CDD" id="cd16444">
    <property type="entry name" value="LipB"/>
    <property type="match status" value="1"/>
</dbReference>
<dbReference type="PANTHER" id="PTHR10993">
    <property type="entry name" value="OCTANOYLTRANSFERASE"/>
    <property type="match status" value="1"/>
</dbReference>
<dbReference type="UniPathway" id="UPA00538">
    <property type="reaction ID" value="UER00592"/>
</dbReference>
<protein>
    <recommendedName>
        <fullName evidence="5 6">Octanoyltransferase</fullName>
        <ecNumber evidence="5 6">2.3.1.181</ecNumber>
    </recommendedName>
    <alternativeName>
        <fullName evidence="5">Lipoate-protein ligase B</fullName>
    </alternativeName>
    <alternativeName>
        <fullName evidence="5">Lipoyl/octanoyl transferase</fullName>
    </alternativeName>
    <alternativeName>
        <fullName evidence="5">Octanoyl-[acyl-carrier-protein]-protein N-octanoyltransferase</fullName>
    </alternativeName>
</protein>
<evidence type="ECO:0000256" key="6">
    <source>
        <dbReference type="PIRNR" id="PIRNR016262"/>
    </source>
</evidence>
<evidence type="ECO:0000256" key="3">
    <source>
        <dbReference type="ARBA" id="ARBA00023315"/>
    </source>
</evidence>
<organism evidence="11 12">
    <name type="scientific">Arachnia propionica</name>
    <dbReference type="NCBI Taxonomy" id="1750"/>
    <lineage>
        <taxon>Bacteria</taxon>
        <taxon>Bacillati</taxon>
        <taxon>Actinomycetota</taxon>
        <taxon>Actinomycetes</taxon>
        <taxon>Propionibacteriales</taxon>
        <taxon>Propionibacteriaceae</taxon>
        <taxon>Arachnia</taxon>
    </lineage>
</organism>
<dbReference type="InterPro" id="IPR045864">
    <property type="entry name" value="aa-tRNA-synth_II/BPL/LPL"/>
</dbReference>
<dbReference type="OrthoDB" id="9787061at2"/>
<name>A0A3P1T4Z9_9ACTN</name>
<dbReference type="Proteomes" id="UP000280819">
    <property type="component" value="Unassembled WGS sequence"/>
</dbReference>
<feature type="domain" description="BPL/LPL catalytic" evidence="10">
    <location>
        <begin position="38"/>
        <end position="218"/>
    </location>
</feature>
<evidence type="ECO:0000259" key="10">
    <source>
        <dbReference type="PROSITE" id="PS51733"/>
    </source>
</evidence>
<comment type="function">
    <text evidence="4 5 6">Catalyzes the transfer of endogenously produced octanoic acid from octanoyl-acyl-carrier-protein onto the lipoyl domains of lipoate-dependent enzymes. Lipoyl-ACP can also act as a substrate although octanoyl-ACP is likely to be the physiological substrate.</text>
</comment>
<evidence type="ECO:0000313" key="11">
    <source>
        <dbReference type="EMBL" id="RRD03493.1"/>
    </source>
</evidence>
<gene>
    <name evidence="5 11" type="primary">lipB</name>
    <name evidence="11" type="ORF">EII34_13900</name>
</gene>
<comment type="subcellular location">
    <subcellularLocation>
        <location evidence="5">Cytoplasm</location>
    </subcellularLocation>
</comment>
<dbReference type="GO" id="GO:0009249">
    <property type="term" value="P:protein lipoylation"/>
    <property type="evidence" value="ECO:0007669"/>
    <property type="project" value="InterPro"/>
</dbReference>
<dbReference type="PIRSF" id="PIRSF016262">
    <property type="entry name" value="LPLase"/>
    <property type="match status" value="1"/>
</dbReference>
<evidence type="ECO:0000256" key="4">
    <source>
        <dbReference type="ARBA" id="ARBA00024732"/>
    </source>
</evidence>
<comment type="caution">
    <text evidence="11">The sequence shown here is derived from an EMBL/GenBank/DDBJ whole genome shotgun (WGS) entry which is preliminary data.</text>
</comment>
<dbReference type="Pfam" id="PF21948">
    <property type="entry name" value="LplA-B_cat"/>
    <property type="match status" value="1"/>
</dbReference>